<feature type="compositionally biased region" description="Polar residues" evidence="1">
    <location>
        <begin position="120"/>
        <end position="130"/>
    </location>
</feature>
<feature type="compositionally biased region" description="Polar residues" evidence="1">
    <location>
        <begin position="285"/>
        <end position="294"/>
    </location>
</feature>
<feature type="compositionally biased region" description="Pro residues" evidence="1">
    <location>
        <begin position="226"/>
        <end position="240"/>
    </location>
</feature>
<keyword evidence="3" id="KW-1185">Reference proteome</keyword>
<protein>
    <submittedName>
        <fullName evidence="2">Uncharacterized protein</fullName>
    </submittedName>
</protein>
<evidence type="ECO:0000313" key="3">
    <source>
        <dbReference type="Proteomes" id="UP000267821"/>
    </source>
</evidence>
<dbReference type="Proteomes" id="UP000267821">
    <property type="component" value="Unassembled WGS sequence"/>
</dbReference>
<feature type="compositionally biased region" description="Polar residues" evidence="1">
    <location>
        <begin position="330"/>
        <end position="347"/>
    </location>
</feature>
<dbReference type="EMBL" id="ML121549">
    <property type="protein sequence ID" value="RPB22926.1"/>
    <property type="molecule type" value="Genomic_DNA"/>
</dbReference>
<organism evidence="2 3">
    <name type="scientific">Terfezia boudieri ATCC MYA-4762</name>
    <dbReference type="NCBI Taxonomy" id="1051890"/>
    <lineage>
        <taxon>Eukaryota</taxon>
        <taxon>Fungi</taxon>
        <taxon>Dikarya</taxon>
        <taxon>Ascomycota</taxon>
        <taxon>Pezizomycotina</taxon>
        <taxon>Pezizomycetes</taxon>
        <taxon>Pezizales</taxon>
        <taxon>Pezizaceae</taxon>
        <taxon>Terfezia</taxon>
    </lineage>
</organism>
<feature type="compositionally biased region" description="Polar residues" evidence="1">
    <location>
        <begin position="30"/>
        <end position="46"/>
    </location>
</feature>
<dbReference type="InParanoid" id="A0A3N4LJI0"/>
<feature type="region of interest" description="Disordered" evidence="1">
    <location>
        <begin position="1"/>
        <end position="131"/>
    </location>
</feature>
<evidence type="ECO:0000256" key="1">
    <source>
        <dbReference type="SAM" id="MobiDB-lite"/>
    </source>
</evidence>
<gene>
    <name evidence="2" type="ORF">L211DRAFT_312013</name>
</gene>
<feature type="compositionally biased region" description="Low complexity" evidence="1">
    <location>
        <begin position="275"/>
        <end position="284"/>
    </location>
</feature>
<proteinExistence type="predicted"/>
<feature type="region of interest" description="Disordered" evidence="1">
    <location>
        <begin position="226"/>
        <end position="381"/>
    </location>
</feature>
<dbReference type="AlphaFoldDB" id="A0A3N4LJI0"/>
<accession>A0A3N4LJI0</accession>
<feature type="compositionally biased region" description="Pro residues" evidence="1">
    <location>
        <begin position="94"/>
        <end position="111"/>
    </location>
</feature>
<feature type="compositionally biased region" description="Low complexity" evidence="1">
    <location>
        <begin position="310"/>
        <end position="320"/>
    </location>
</feature>
<name>A0A3N4LJI0_9PEZI</name>
<feature type="compositionally biased region" description="Polar residues" evidence="1">
    <location>
        <begin position="1"/>
        <end position="19"/>
    </location>
</feature>
<evidence type="ECO:0000313" key="2">
    <source>
        <dbReference type="EMBL" id="RPB22926.1"/>
    </source>
</evidence>
<sequence length="381" mass="39540">MSSGGSQKVEQILSPTTASPKLGEEKATEDMQTTQTEEFQESSQVDLNEEKLELSLIETGPTAPESFYGPATPKAAAADEAAPSPNATAAPTPSTIPPPPVRPPGPQPPIQFIPTRVVPTPTSASSVTGTSPGGVIARQFFGNASRRARRGEFINSGVNNDSTPYKTYASGKVVGNAPIQVQTHDRALSPEEPCASVPQQPATNVQLDFVMDMTVPQQLIPSPTPAPAPVTVLPPAPPPQATSTAPAAPPPVSISIMQPAQHNLATPKPRGRGGKSSSGVKGAGQSTFLPTITPDNWKLKKGVKQTVKTESGSGPSPREGSVFRDMSGRATPTTSVGSTPITPSAPSFQGAEMTGQSQGREIEWCHHMGGMNSVPSNHSVS</sequence>
<feature type="compositionally biased region" description="Polar residues" evidence="1">
    <location>
        <begin position="255"/>
        <end position="264"/>
    </location>
</feature>
<dbReference type="OrthoDB" id="4115400at2759"/>
<feature type="compositionally biased region" description="Low complexity" evidence="1">
    <location>
        <begin position="70"/>
        <end position="93"/>
    </location>
</feature>
<reference evidence="2 3" key="1">
    <citation type="journal article" date="2018" name="Nat. Ecol. Evol.">
        <title>Pezizomycetes genomes reveal the molecular basis of ectomycorrhizal truffle lifestyle.</title>
        <authorList>
            <person name="Murat C."/>
            <person name="Payen T."/>
            <person name="Noel B."/>
            <person name="Kuo A."/>
            <person name="Morin E."/>
            <person name="Chen J."/>
            <person name="Kohler A."/>
            <person name="Krizsan K."/>
            <person name="Balestrini R."/>
            <person name="Da Silva C."/>
            <person name="Montanini B."/>
            <person name="Hainaut M."/>
            <person name="Levati E."/>
            <person name="Barry K.W."/>
            <person name="Belfiori B."/>
            <person name="Cichocki N."/>
            <person name="Clum A."/>
            <person name="Dockter R.B."/>
            <person name="Fauchery L."/>
            <person name="Guy J."/>
            <person name="Iotti M."/>
            <person name="Le Tacon F."/>
            <person name="Lindquist E.A."/>
            <person name="Lipzen A."/>
            <person name="Malagnac F."/>
            <person name="Mello A."/>
            <person name="Molinier V."/>
            <person name="Miyauchi S."/>
            <person name="Poulain J."/>
            <person name="Riccioni C."/>
            <person name="Rubini A."/>
            <person name="Sitrit Y."/>
            <person name="Splivallo R."/>
            <person name="Traeger S."/>
            <person name="Wang M."/>
            <person name="Zifcakova L."/>
            <person name="Wipf D."/>
            <person name="Zambonelli A."/>
            <person name="Paolocci F."/>
            <person name="Nowrousian M."/>
            <person name="Ottonello S."/>
            <person name="Baldrian P."/>
            <person name="Spatafora J.W."/>
            <person name="Henrissat B."/>
            <person name="Nagy L.G."/>
            <person name="Aury J.M."/>
            <person name="Wincker P."/>
            <person name="Grigoriev I.V."/>
            <person name="Bonfante P."/>
            <person name="Martin F.M."/>
        </authorList>
    </citation>
    <scope>NUCLEOTIDE SEQUENCE [LARGE SCALE GENOMIC DNA]</scope>
    <source>
        <strain evidence="2 3">ATCC MYA-4762</strain>
    </source>
</reference>